<feature type="domain" description="C2H2-type" evidence="8">
    <location>
        <begin position="35"/>
        <end position="64"/>
    </location>
</feature>
<keyword evidence="1" id="KW-0479">Metal-binding</keyword>
<dbReference type="FunFam" id="3.30.160.60:FF:000007">
    <property type="entry name" value="Basic krueppel-like factor 3"/>
    <property type="match status" value="1"/>
</dbReference>
<dbReference type="PROSITE" id="PS50157">
    <property type="entry name" value="ZINC_FINGER_C2H2_2"/>
    <property type="match status" value="6"/>
</dbReference>
<dbReference type="EMBL" id="GANO01004693">
    <property type="protein sequence ID" value="JAB55178.1"/>
    <property type="molecule type" value="mRNA"/>
</dbReference>
<evidence type="ECO:0000256" key="3">
    <source>
        <dbReference type="ARBA" id="ARBA00022771"/>
    </source>
</evidence>
<dbReference type="InterPro" id="IPR036236">
    <property type="entry name" value="Znf_C2H2_sf"/>
</dbReference>
<accession>U5ELZ0</accession>
<keyword evidence="3 7" id="KW-0863">Zinc-finger</keyword>
<dbReference type="Pfam" id="PF00096">
    <property type="entry name" value="zf-C2H2"/>
    <property type="match status" value="3"/>
</dbReference>
<dbReference type="InterPro" id="IPR013087">
    <property type="entry name" value="Znf_C2H2_type"/>
</dbReference>
<dbReference type="SMART" id="SM00355">
    <property type="entry name" value="ZnF_C2H2"/>
    <property type="match status" value="6"/>
</dbReference>
<feature type="domain" description="C2H2-type" evidence="8">
    <location>
        <begin position="5"/>
        <end position="34"/>
    </location>
</feature>
<proteinExistence type="evidence at transcript level"/>
<evidence type="ECO:0000256" key="2">
    <source>
        <dbReference type="ARBA" id="ARBA00022737"/>
    </source>
</evidence>
<reference evidence="9" key="1">
    <citation type="journal article" date="2014" name="Insect Biochem. Mol. Biol.">
        <title>An insight into the sialome of the frog biting fly, Corethrella appendiculata.</title>
        <authorList>
            <person name="Ribeiro J.M.C."/>
            <person name="Chagas A.C."/>
            <person name="Pham V.M."/>
            <person name="Lounibos L.P."/>
            <person name="Calvo E."/>
        </authorList>
    </citation>
    <scope>NUCLEOTIDE SEQUENCE</scope>
    <source>
        <tissue evidence="9">Salivary glands</tissue>
    </source>
</reference>
<dbReference type="Pfam" id="PF17017">
    <property type="entry name" value="zf-C2H2_aberr"/>
    <property type="match status" value="1"/>
</dbReference>
<organism evidence="9">
    <name type="scientific">Corethrella appendiculata</name>
    <dbReference type="NCBI Taxonomy" id="1370023"/>
    <lineage>
        <taxon>Eukaryota</taxon>
        <taxon>Metazoa</taxon>
        <taxon>Ecdysozoa</taxon>
        <taxon>Arthropoda</taxon>
        <taxon>Hexapoda</taxon>
        <taxon>Insecta</taxon>
        <taxon>Pterygota</taxon>
        <taxon>Neoptera</taxon>
        <taxon>Endopterygota</taxon>
        <taxon>Diptera</taxon>
        <taxon>Nematocera</taxon>
        <taxon>Culicoidea</taxon>
        <taxon>Chaoboridae</taxon>
        <taxon>Corethrella</taxon>
    </lineage>
</organism>
<evidence type="ECO:0000256" key="6">
    <source>
        <dbReference type="ARBA" id="ARBA00023163"/>
    </source>
</evidence>
<feature type="domain" description="C2H2-type" evidence="8">
    <location>
        <begin position="191"/>
        <end position="218"/>
    </location>
</feature>
<dbReference type="Gene3D" id="3.30.160.60">
    <property type="entry name" value="Classic Zinc Finger"/>
    <property type="match status" value="6"/>
</dbReference>
<evidence type="ECO:0000259" key="8">
    <source>
        <dbReference type="PROSITE" id="PS50157"/>
    </source>
</evidence>
<keyword evidence="5" id="KW-0805">Transcription regulation</keyword>
<dbReference type="GO" id="GO:0000981">
    <property type="term" value="F:DNA-binding transcription factor activity, RNA polymerase II-specific"/>
    <property type="evidence" value="ECO:0007669"/>
    <property type="project" value="TreeGrafter"/>
</dbReference>
<dbReference type="AlphaFoldDB" id="U5ELZ0"/>
<dbReference type="GO" id="GO:0008270">
    <property type="term" value="F:zinc ion binding"/>
    <property type="evidence" value="ECO:0007669"/>
    <property type="project" value="UniProtKB-KW"/>
</dbReference>
<name>U5ELZ0_9DIPT</name>
<dbReference type="SUPFAM" id="SSF57667">
    <property type="entry name" value="beta-beta-alpha zinc fingers"/>
    <property type="match status" value="4"/>
</dbReference>
<keyword evidence="2" id="KW-0677">Repeat</keyword>
<evidence type="ECO:0000256" key="1">
    <source>
        <dbReference type="ARBA" id="ARBA00022723"/>
    </source>
</evidence>
<feature type="domain" description="C2H2-type" evidence="8">
    <location>
        <begin position="131"/>
        <end position="160"/>
    </location>
</feature>
<dbReference type="PROSITE" id="PS00028">
    <property type="entry name" value="ZINC_FINGER_C2H2_1"/>
    <property type="match status" value="6"/>
</dbReference>
<sequence>KVRKYSCTWENCSNTYYKSSHLKAHFRSHTGEQPYHCTFTGCKKMFSRSETLSRHMRTHTNDKRFVCPHTECGAKFTRSDHLKSHLKRHGENDAIQSQLENNQQIVKIPKIVEKKPVEISPSPKAETTRNYPCLWKNCGKKYLRKSHLKAHQRLHTGERHYFCTFENCGLKFIRSFELSRHRRKHTGEKKFTCQICSSSFARSDHLRNHVKRHKPEHLAEIGGE</sequence>
<protein>
    <submittedName>
        <fullName evidence="9">Putative transcription factor sp8</fullName>
    </submittedName>
</protein>
<evidence type="ECO:0000256" key="4">
    <source>
        <dbReference type="ARBA" id="ARBA00022833"/>
    </source>
</evidence>
<dbReference type="GO" id="GO:0000978">
    <property type="term" value="F:RNA polymerase II cis-regulatory region sequence-specific DNA binding"/>
    <property type="evidence" value="ECO:0007669"/>
    <property type="project" value="TreeGrafter"/>
</dbReference>
<keyword evidence="6" id="KW-0804">Transcription</keyword>
<dbReference type="FunFam" id="3.30.160.60:FF:000032">
    <property type="entry name" value="Krueppel-like factor 4"/>
    <property type="match status" value="1"/>
</dbReference>
<feature type="non-terminal residue" evidence="9">
    <location>
        <position position="1"/>
    </location>
</feature>
<evidence type="ECO:0000313" key="9">
    <source>
        <dbReference type="EMBL" id="JAB55178.1"/>
    </source>
</evidence>
<feature type="domain" description="C2H2-type" evidence="8">
    <location>
        <begin position="161"/>
        <end position="190"/>
    </location>
</feature>
<keyword evidence="4" id="KW-0862">Zinc</keyword>
<feature type="domain" description="C2H2-type" evidence="8">
    <location>
        <begin position="65"/>
        <end position="94"/>
    </location>
</feature>
<evidence type="ECO:0000256" key="7">
    <source>
        <dbReference type="PROSITE-ProRule" id="PRU00042"/>
    </source>
</evidence>
<dbReference type="InterPro" id="IPR031514">
    <property type="entry name" value="Zf-C2H2_aberr"/>
</dbReference>
<evidence type="ECO:0000256" key="5">
    <source>
        <dbReference type="ARBA" id="ARBA00023015"/>
    </source>
</evidence>
<dbReference type="PANTHER" id="PTHR23235">
    <property type="entry name" value="KRUEPPEL-LIKE TRANSCRIPTION FACTOR"/>
    <property type="match status" value="1"/>
</dbReference>
<dbReference type="PANTHER" id="PTHR23235:SF164">
    <property type="entry name" value="C2H2-TYPE DOMAIN-CONTAINING PROTEIN"/>
    <property type="match status" value="1"/>
</dbReference>